<dbReference type="RefSeq" id="WP_077589955.1">
    <property type="nucleotide sequence ID" value="NZ_CP019640.1"/>
</dbReference>
<dbReference type="OrthoDB" id="9868528at2"/>
<organism evidence="1 2">
    <name type="scientific">Planococcus lenghuensis</name>
    <dbReference type="NCBI Taxonomy" id="2213202"/>
    <lineage>
        <taxon>Bacteria</taxon>
        <taxon>Bacillati</taxon>
        <taxon>Bacillota</taxon>
        <taxon>Bacilli</taxon>
        <taxon>Bacillales</taxon>
        <taxon>Caryophanaceae</taxon>
        <taxon>Planococcus</taxon>
    </lineage>
</organism>
<dbReference type="EMBL" id="CP019640">
    <property type="protein sequence ID" value="AQQ54061.1"/>
    <property type="molecule type" value="Genomic_DNA"/>
</dbReference>
<reference evidence="1 2" key="1">
    <citation type="submission" date="2017-02" db="EMBL/GenBank/DDBJ databases">
        <title>The complete genomic sequence of a novel cold adapted crude oil-degrading bacterium Planococcus qaidamina Y42.</title>
        <authorList>
            <person name="Yang R."/>
        </authorList>
    </citation>
    <scope>NUCLEOTIDE SEQUENCE [LARGE SCALE GENOMIC DNA]</scope>
    <source>
        <strain evidence="1 2">Y42</strain>
    </source>
</reference>
<keyword evidence="2" id="KW-1185">Reference proteome</keyword>
<dbReference type="Proteomes" id="UP000188184">
    <property type="component" value="Chromosome"/>
</dbReference>
<sequence>MDREAEERKRKYEKEMKRKRQRIVSPEIGISPDTKRLRALGKVVLKQADDRRIIVRRNS</sequence>
<accession>A0A1Q2L0V8</accession>
<evidence type="ECO:0000313" key="2">
    <source>
        <dbReference type="Proteomes" id="UP000188184"/>
    </source>
</evidence>
<evidence type="ECO:0000313" key="1">
    <source>
        <dbReference type="EMBL" id="AQQ54061.1"/>
    </source>
</evidence>
<gene>
    <name evidence="1" type="ORF">B0X71_13765</name>
</gene>
<protein>
    <submittedName>
        <fullName evidence="1">Uncharacterized protein</fullName>
    </submittedName>
</protein>
<dbReference type="KEGG" id="pmar:B0X71_13765"/>
<proteinExistence type="predicted"/>
<name>A0A1Q2L0V8_9BACL</name>
<dbReference type="AlphaFoldDB" id="A0A1Q2L0V8"/>